<dbReference type="InterPro" id="IPR000847">
    <property type="entry name" value="LysR_HTH_N"/>
</dbReference>
<sequence length="313" mass="35498">MHNDQLELRHVRAFMAVSQELHFRRAAEKLYIAQPALSQQILQLERILGVRLFERNHHGVRLTSAGELFVQDAARILEQVDLSLMHMQQAQSGQWGRLEIGFVNAEVATMNIIPEVLTSYRRHFPEVTVQLKEMYLQEQLQSLKEQRIQAGFAATFEDLPAEFDAEVLQHVPFVAVCSERHHFAHRSAVALADVIEEPFFFCPRDSDSGVLYERIERICGRSPRVQQEVSEIHILLGLVAADLGVSLVASSAMGLSVPGVVYLPLSDLDHNLAFRTVLLWRRDARSPLLQGFLAVAREVFAQRKKELLTCKTA</sequence>
<dbReference type="Proteomes" id="UP000287224">
    <property type="component" value="Unassembled WGS sequence"/>
</dbReference>
<dbReference type="GO" id="GO:0003700">
    <property type="term" value="F:DNA-binding transcription factor activity"/>
    <property type="evidence" value="ECO:0007669"/>
    <property type="project" value="InterPro"/>
</dbReference>
<comment type="caution">
    <text evidence="6">The sequence shown here is derived from an EMBL/GenBank/DDBJ whole genome shotgun (WGS) entry which is preliminary data.</text>
</comment>
<evidence type="ECO:0000256" key="3">
    <source>
        <dbReference type="ARBA" id="ARBA00023125"/>
    </source>
</evidence>
<dbReference type="PROSITE" id="PS50931">
    <property type="entry name" value="HTH_LYSR"/>
    <property type="match status" value="1"/>
</dbReference>
<dbReference type="FunFam" id="1.10.10.10:FF:000001">
    <property type="entry name" value="LysR family transcriptional regulator"/>
    <property type="match status" value="1"/>
</dbReference>
<dbReference type="Gene3D" id="3.40.190.10">
    <property type="entry name" value="Periplasmic binding protein-like II"/>
    <property type="match status" value="2"/>
</dbReference>
<dbReference type="AlphaFoldDB" id="A0A401ZSI1"/>
<feature type="domain" description="HTH lysR-type" evidence="5">
    <location>
        <begin position="6"/>
        <end position="63"/>
    </location>
</feature>
<evidence type="ECO:0000259" key="5">
    <source>
        <dbReference type="PROSITE" id="PS50931"/>
    </source>
</evidence>
<organism evidence="6 7">
    <name type="scientific">Dictyobacter aurantiacus</name>
    <dbReference type="NCBI Taxonomy" id="1936993"/>
    <lineage>
        <taxon>Bacteria</taxon>
        <taxon>Bacillati</taxon>
        <taxon>Chloroflexota</taxon>
        <taxon>Ktedonobacteria</taxon>
        <taxon>Ktedonobacterales</taxon>
        <taxon>Dictyobacteraceae</taxon>
        <taxon>Dictyobacter</taxon>
    </lineage>
</organism>
<dbReference type="Pfam" id="PF00126">
    <property type="entry name" value="HTH_1"/>
    <property type="match status" value="1"/>
</dbReference>
<accession>A0A401ZSI1</accession>
<dbReference type="SUPFAM" id="SSF46785">
    <property type="entry name" value="Winged helix' DNA-binding domain"/>
    <property type="match status" value="1"/>
</dbReference>
<dbReference type="EMBL" id="BIFQ01000002">
    <property type="protein sequence ID" value="GCE09740.1"/>
    <property type="molecule type" value="Genomic_DNA"/>
</dbReference>
<dbReference type="RefSeq" id="WP_160146340.1">
    <property type="nucleotide sequence ID" value="NZ_BIFQ01000002.1"/>
</dbReference>
<dbReference type="PRINTS" id="PR00039">
    <property type="entry name" value="HTHLYSR"/>
</dbReference>
<dbReference type="Pfam" id="PF03466">
    <property type="entry name" value="LysR_substrate"/>
    <property type="match status" value="1"/>
</dbReference>
<keyword evidence="2" id="KW-0805">Transcription regulation</keyword>
<dbReference type="InterPro" id="IPR036388">
    <property type="entry name" value="WH-like_DNA-bd_sf"/>
</dbReference>
<dbReference type="OrthoDB" id="9803735at2"/>
<dbReference type="SUPFAM" id="SSF53850">
    <property type="entry name" value="Periplasmic binding protein-like II"/>
    <property type="match status" value="1"/>
</dbReference>
<dbReference type="PANTHER" id="PTHR30346:SF0">
    <property type="entry name" value="HCA OPERON TRANSCRIPTIONAL ACTIVATOR HCAR"/>
    <property type="match status" value="1"/>
</dbReference>
<name>A0A401ZSI1_9CHLR</name>
<evidence type="ECO:0000313" key="6">
    <source>
        <dbReference type="EMBL" id="GCE09740.1"/>
    </source>
</evidence>
<dbReference type="PANTHER" id="PTHR30346">
    <property type="entry name" value="TRANSCRIPTIONAL DUAL REGULATOR HCAR-RELATED"/>
    <property type="match status" value="1"/>
</dbReference>
<keyword evidence="3" id="KW-0238">DNA-binding</keyword>
<dbReference type="GO" id="GO:0003677">
    <property type="term" value="F:DNA binding"/>
    <property type="evidence" value="ECO:0007669"/>
    <property type="project" value="UniProtKB-KW"/>
</dbReference>
<dbReference type="Gene3D" id="1.10.10.10">
    <property type="entry name" value="Winged helix-like DNA-binding domain superfamily/Winged helix DNA-binding domain"/>
    <property type="match status" value="1"/>
</dbReference>
<evidence type="ECO:0000256" key="2">
    <source>
        <dbReference type="ARBA" id="ARBA00023015"/>
    </source>
</evidence>
<dbReference type="CDD" id="cd08414">
    <property type="entry name" value="PBP2_LTTR_aromatics_like"/>
    <property type="match status" value="1"/>
</dbReference>
<dbReference type="InterPro" id="IPR036390">
    <property type="entry name" value="WH_DNA-bd_sf"/>
</dbReference>
<gene>
    <name evidence="6" type="ORF">KDAU_70690</name>
</gene>
<reference evidence="7" key="1">
    <citation type="submission" date="2018-12" db="EMBL/GenBank/DDBJ databases">
        <title>Tengunoibacter tsumagoiensis gen. nov., sp. nov., Dictyobacter kobayashii sp. nov., D. alpinus sp. nov., and D. joshuensis sp. nov. and description of Dictyobacteraceae fam. nov. within the order Ktedonobacterales isolated from Tengu-no-mugimeshi.</title>
        <authorList>
            <person name="Wang C.M."/>
            <person name="Zheng Y."/>
            <person name="Sakai Y."/>
            <person name="Toyoda A."/>
            <person name="Minakuchi Y."/>
            <person name="Abe K."/>
            <person name="Yokota A."/>
            <person name="Yabe S."/>
        </authorList>
    </citation>
    <scope>NUCLEOTIDE SEQUENCE [LARGE SCALE GENOMIC DNA]</scope>
    <source>
        <strain evidence="7">S-27</strain>
    </source>
</reference>
<evidence type="ECO:0000256" key="4">
    <source>
        <dbReference type="ARBA" id="ARBA00023163"/>
    </source>
</evidence>
<proteinExistence type="inferred from homology"/>
<protein>
    <submittedName>
        <fullName evidence="6">LysR family transcriptional regulator</fullName>
    </submittedName>
</protein>
<comment type="similarity">
    <text evidence="1">Belongs to the LysR transcriptional regulatory family.</text>
</comment>
<keyword evidence="4" id="KW-0804">Transcription</keyword>
<evidence type="ECO:0000313" key="7">
    <source>
        <dbReference type="Proteomes" id="UP000287224"/>
    </source>
</evidence>
<keyword evidence="7" id="KW-1185">Reference proteome</keyword>
<dbReference type="InterPro" id="IPR005119">
    <property type="entry name" value="LysR_subst-bd"/>
</dbReference>
<evidence type="ECO:0000256" key="1">
    <source>
        <dbReference type="ARBA" id="ARBA00009437"/>
    </source>
</evidence>
<dbReference type="GO" id="GO:0032993">
    <property type="term" value="C:protein-DNA complex"/>
    <property type="evidence" value="ECO:0007669"/>
    <property type="project" value="TreeGrafter"/>
</dbReference>